<dbReference type="FunFam" id="2.10.60.10:FF:000003">
    <property type="entry name" value="lymphocyte antigen 6E isoform X1"/>
    <property type="match status" value="1"/>
</dbReference>
<dbReference type="EMBL" id="JAATJV010451172">
    <property type="protein sequence ID" value="MBZ3891587.1"/>
    <property type="molecule type" value="Genomic_DNA"/>
</dbReference>
<dbReference type="InterPro" id="IPR045860">
    <property type="entry name" value="Snake_toxin-like_sf"/>
</dbReference>
<keyword evidence="3 6" id="KW-0732">Signal</keyword>
<gene>
    <name evidence="8" type="ORF">SUZIE_213705</name>
</gene>
<dbReference type="Proteomes" id="UP001166674">
    <property type="component" value="Unassembled WGS sequence"/>
</dbReference>
<evidence type="ECO:0000256" key="2">
    <source>
        <dbReference type="ARBA" id="ARBA00022475"/>
    </source>
</evidence>
<evidence type="ECO:0000313" key="8">
    <source>
        <dbReference type="EMBL" id="MBZ3891587.1"/>
    </source>
</evidence>
<dbReference type="InterPro" id="IPR016054">
    <property type="entry name" value="LY6_UPA_recep-like"/>
</dbReference>
<evidence type="ECO:0000256" key="6">
    <source>
        <dbReference type="SAM" id="SignalP"/>
    </source>
</evidence>
<organism evidence="8 9">
    <name type="scientific">Sciurus carolinensis</name>
    <name type="common">Eastern gray squirrel</name>
    <dbReference type="NCBI Taxonomy" id="30640"/>
    <lineage>
        <taxon>Eukaryota</taxon>
        <taxon>Metazoa</taxon>
        <taxon>Chordata</taxon>
        <taxon>Craniata</taxon>
        <taxon>Vertebrata</taxon>
        <taxon>Euteleostomi</taxon>
        <taxon>Mammalia</taxon>
        <taxon>Eutheria</taxon>
        <taxon>Euarchontoglires</taxon>
        <taxon>Glires</taxon>
        <taxon>Rodentia</taxon>
        <taxon>Sciuromorpha</taxon>
        <taxon>Sciuridae</taxon>
        <taxon>Sciurinae</taxon>
        <taxon>Sciurini</taxon>
        <taxon>Sciurus</taxon>
    </lineage>
</organism>
<dbReference type="CDD" id="cd23542">
    <property type="entry name" value="TFP_LU_ECD_Ly6D"/>
    <property type="match status" value="1"/>
</dbReference>
<evidence type="ECO:0000313" key="9">
    <source>
        <dbReference type="Proteomes" id="UP001166674"/>
    </source>
</evidence>
<keyword evidence="4" id="KW-0472">Membrane</keyword>
<dbReference type="GO" id="GO:0009986">
    <property type="term" value="C:cell surface"/>
    <property type="evidence" value="ECO:0007669"/>
    <property type="project" value="InterPro"/>
</dbReference>
<dbReference type="PROSITE" id="PS00983">
    <property type="entry name" value="LY6_UPAR"/>
    <property type="match status" value="1"/>
</dbReference>
<comment type="subcellular location">
    <subcellularLocation>
        <location evidence="1">Cell membrane</location>
    </subcellularLocation>
</comment>
<evidence type="ECO:0000256" key="1">
    <source>
        <dbReference type="ARBA" id="ARBA00004236"/>
    </source>
</evidence>
<evidence type="ECO:0000256" key="4">
    <source>
        <dbReference type="ARBA" id="ARBA00023136"/>
    </source>
</evidence>
<feature type="signal peptide" evidence="6">
    <location>
        <begin position="1"/>
        <end position="24"/>
    </location>
</feature>
<keyword evidence="2" id="KW-1003">Cell membrane</keyword>
<evidence type="ECO:0000259" key="7">
    <source>
        <dbReference type="SMART" id="SM00134"/>
    </source>
</evidence>
<dbReference type="SMART" id="SM00134">
    <property type="entry name" value="LU"/>
    <property type="match status" value="1"/>
</dbReference>
<sequence length="131" mass="13799">MMLGMKTVLLILIVLAVAVGPARALRCHVCSSSSNCKQPQTCPASSRYCRTMTTVEPLSGNLVRKDCADSCMPTYSQQGQVSSGVQSTQCCQDDLCNERLYSAAPARTLLSSATLGLALALGLLTSAAPRL</sequence>
<evidence type="ECO:0000256" key="3">
    <source>
        <dbReference type="ARBA" id="ARBA00022729"/>
    </source>
</evidence>
<dbReference type="GO" id="GO:0030098">
    <property type="term" value="P:lymphocyte differentiation"/>
    <property type="evidence" value="ECO:0007669"/>
    <property type="project" value="InterPro"/>
</dbReference>
<dbReference type="SUPFAM" id="SSF57302">
    <property type="entry name" value="Snake toxin-like"/>
    <property type="match status" value="1"/>
</dbReference>
<name>A0AA41TD43_SCICA</name>
<dbReference type="Pfam" id="PF00087">
    <property type="entry name" value="Toxin_TOLIP"/>
    <property type="match status" value="1"/>
</dbReference>
<keyword evidence="9" id="KW-1185">Reference proteome</keyword>
<dbReference type="GO" id="GO:0005886">
    <property type="term" value="C:plasma membrane"/>
    <property type="evidence" value="ECO:0007669"/>
    <property type="project" value="UniProtKB-SubCell"/>
</dbReference>
<dbReference type="PANTHER" id="PTHR16982">
    <property type="entry name" value="LYMPHOCYTE ANTIGEN 6D"/>
    <property type="match status" value="1"/>
</dbReference>
<dbReference type="InterPro" id="IPR042339">
    <property type="entry name" value="Ly6D"/>
</dbReference>
<accession>A0AA41TD43</accession>
<reference evidence="8" key="1">
    <citation type="submission" date="2020-03" db="EMBL/GenBank/DDBJ databases">
        <title>Studies in the Genomics of Life Span.</title>
        <authorList>
            <person name="Glass D."/>
        </authorList>
    </citation>
    <scope>NUCLEOTIDE SEQUENCE</scope>
    <source>
        <strain evidence="8">SUZIE</strain>
        <tissue evidence="8">Muscle</tissue>
    </source>
</reference>
<keyword evidence="5" id="KW-0325">Glycoprotein</keyword>
<protein>
    <submittedName>
        <fullName evidence="8">Lymphocyte antigen 6D</fullName>
    </submittedName>
</protein>
<dbReference type="Gene3D" id="2.10.60.10">
    <property type="entry name" value="CD59"/>
    <property type="match status" value="1"/>
</dbReference>
<evidence type="ECO:0000256" key="5">
    <source>
        <dbReference type="ARBA" id="ARBA00023180"/>
    </source>
</evidence>
<feature type="chain" id="PRO_5041301279" evidence="6">
    <location>
        <begin position="25"/>
        <end position="131"/>
    </location>
</feature>
<comment type="caution">
    <text evidence="8">The sequence shown here is derived from an EMBL/GenBank/DDBJ whole genome shotgun (WGS) entry which is preliminary data.</text>
</comment>
<proteinExistence type="predicted"/>
<dbReference type="AlphaFoldDB" id="A0AA41TD43"/>
<dbReference type="InterPro" id="IPR035076">
    <property type="entry name" value="Toxin/TOLIP"/>
</dbReference>
<dbReference type="InterPro" id="IPR018363">
    <property type="entry name" value="CD59_antigen_CS"/>
</dbReference>
<feature type="domain" description="UPAR/Ly6" evidence="7">
    <location>
        <begin position="25"/>
        <end position="110"/>
    </location>
</feature>
<dbReference type="PANTHER" id="PTHR16982:SF2">
    <property type="entry name" value="LYMPHOCYTE ANTIGEN 6D"/>
    <property type="match status" value="1"/>
</dbReference>